<keyword evidence="3" id="KW-1185">Reference proteome</keyword>
<dbReference type="Proteomes" id="UP000070444">
    <property type="component" value="Unassembled WGS sequence"/>
</dbReference>
<dbReference type="SUPFAM" id="SSF82199">
    <property type="entry name" value="SET domain"/>
    <property type="match status" value="1"/>
</dbReference>
<proteinExistence type="predicted"/>
<dbReference type="AlphaFoldDB" id="A0A137PAC8"/>
<organism evidence="2 3">
    <name type="scientific">Conidiobolus coronatus (strain ATCC 28846 / CBS 209.66 / NRRL 28638)</name>
    <name type="common">Delacroixia coronata</name>
    <dbReference type="NCBI Taxonomy" id="796925"/>
    <lineage>
        <taxon>Eukaryota</taxon>
        <taxon>Fungi</taxon>
        <taxon>Fungi incertae sedis</taxon>
        <taxon>Zoopagomycota</taxon>
        <taxon>Entomophthoromycotina</taxon>
        <taxon>Entomophthoromycetes</taxon>
        <taxon>Entomophthorales</taxon>
        <taxon>Ancylistaceae</taxon>
        <taxon>Conidiobolus</taxon>
    </lineage>
</organism>
<dbReference type="EMBL" id="KQ964464">
    <property type="protein sequence ID" value="KXN71904.1"/>
    <property type="molecule type" value="Genomic_DNA"/>
</dbReference>
<name>A0A137PAC8_CONC2</name>
<evidence type="ECO:0000259" key="1">
    <source>
        <dbReference type="PROSITE" id="PS50280"/>
    </source>
</evidence>
<protein>
    <recommendedName>
        <fullName evidence="1">SET domain-containing protein</fullName>
    </recommendedName>
</protein>
<evidence type="ECO:0000313" key="3">
    <source>
        <dbReference type="Proteomes" id="UP000070444"/>
    </source>
</evidence>
<dbReference type="STRING" id="796925.A0A137PAC8"/>
<reference evidence="2 3" key="1">
    <citation type="journal article" date="2015" name="Genome Biol. Evol.">
        <title>Phylogenomic analyses indicate that early fungi evolved digesting cell walls of algal ancestors of land plants.</title>
        <authorList>
            <person name="Chang Y."/>
            <person name="Wang S."/>
            <person name="Sekimoto S."/>
            <person name="Aerts A.L."/>
            <person name="Choi C."/>
            <person name="Clum A."/>
            <person name="LaButti K.M."/>
            <person name="Lindquist E.A."/>
            <person name="Yee Ngan C."/>
            <person name="Ohm R.A."/>
            <person name="Salamov A.A."/>
            <person name="Grigoriev I.V."/>
            <person name="Spatafora J.W."/>
            <person name="Berbee M.L."/>
        </authorList>
    </citation>
    <scope>NUCLEOTIDE SEQUENCE [LARGE SCALE GENOMIC DNA]</scope>
    <source>
        <strain evidence="2 3">NRRL 28638</strain>
    </source>
</reference>
<dbReference type="InterPro" id="IPR001214">
    <property type="entry name" value="SET_dom"/>
</dbReference>
<dbReference type="InterPro" id="IPR046341">
    <property type="entry name" value="SET_dom_sf"/>
</dbReference>
<gene>
    <name evidence="2" type="ORF">CONCODRAFT_56944</name>
</gene>
<evidence type="ECO:0000313" key="2">
    <source>
        <dbReference type="EMBL" id="KXN71904.1"/>
    </source>
</evidence>
<accession>A0A137PAC8</accession>
<dbReference type="Gene3D" id="2.170.270.10">
    <property type="entry name" value="SET domain"/>
    <property type="match status" value="1"/>
</dbReference>
<feature type="domain" description="SET" evidence="1">
    <location>
        <begin position="53"/>
        <end position="172"/>
    </location>
</feature>
<dbReference type="OrthoDB" id="2017893at2759"/>
<dbReference type="PROSITE" id="PS50280">
    <property type="entry name" value="SET"/>
    <property type="match status" value="1"/>
</dbReference>
<sequence length="198" mass="22869">MSNSKQLKNWPSNVQYTAKLHYSLPNLCRLIQEEVDSDRTKPQVIHYQPQSLVKIGSLKDFPNHPAYPHFGLFANKRIPPFTLILPYLGMVTPSNAADPSSDYCLGYYNHYAIDANKIGNEARFINDYRNVKDKPNVEFKEYIDKSSSQLMMGVFSTYKAIEKNEELLINYGKGFWKSRGLLQDDPSDKYLEHGFDFN</sequence>
<dbReference type="Pfam" id="PF00856">
    <property type="entry name" value="SET"/>
    <property type="match status" value="1"/>
</dbReference>